<evidence type="ECO:0000313" key="2">
    <source>
        <dbReference type="EMBL" id="MBB5079767.1"/>
    </source>
</evidence>
<evidence type="ECO:0000256" key="1">
    <source>
        <dbReference type="SAM" id="Phobius"/>
    </source>
</evidence>
<dbReference type="EMBL" id="JACHIN010000007">
    <property type="protein sequence ID" value="MBB5079767.1"/>
    <property type="molecule type" value="Genomic_DNA"/>
</dbReference>
<feature type="transmembrane region" description="Helical" evidence="1">
    <location>
        <begin position="78"/>
        <end position="95"/>
    </location>
</feature>
<name>A0A7W8EIM5_9ACTN</name>
<dbReference type="Proteomes" id="UP000568380">
    <property type="component" value="Unassembled WGS sequence"/>
</dbReference>
<keyword evidence="1" id="KW-0812">Transmembrane</keyword>
<sequence length="258" mass="27970">MYVIALAIVGALALVSGDLSAMLRLTLVLEMDERLAVTWHSVVILGLVGAMWAWALWQGLRGPLAGPPVEVDRDTARLRIALYVAAASWLVYPLVTSWSWWMSLLDSAVMLAVVWLYHPVLTRGLKHADHMRSFGVVAYGSIAVSEVLDWVGLPVGDLLLLVGGLAALIWTVLLLRAQRNDSRWQTSTVMYGIASLVLMFISSLLDRLLETVGNVPGTATTIAGAVTLIWLTRSAHDLVNPRLEPTAPPSPPPLAAQP</sequence>
<comment type="caution">
    <text evidence="2">The sequence shown here is derived from an EMBL/GenBank/DDBJ whole genome shotgun (WGS) entry which is preliminary data.</text>
</comment>
<accession>A0A7W8EIM5</accession>
<gene>
    <name evidence="2" type="ORF">HNR40_005253</name>
</gene>
<proteinExistence type="predicted"/>
<keyword evidence="3" id="KW-1185">Reference proteome</keyword>
<dbReference type="AlphaFoldDB" id="A0A7W8EIM5"/>
<feature type="transmembrane region" description="Helical" evidence="1">
    <location>
        <begin position="189"/>
        <end position="209"/>
    </location>
</feature>
<feature type="transmembrane region" description="Helical" evidence="1">
    <location>
        <begin position="36"/>
        <end position="57"/>
    </location>
</feature>
<feature type="transmembrane region" description="Helical" evidence="1">
    <location>
        <begin position="215"/>
        <end position="232"/>
    </location>
</feature>
<reference evidence="2 3" key="1">
    <citation type="submission" date="2020-08" db="EMBL/GenBank/DDBJ databases">
        <title>Genomic Encyclopedia of Type Strains, Phase IV (KMG-IV): sequencing the most valuable type-strain genomes for metagenomic binning, comparative biology and taxonomic classification.</title>
        <authorList>
            <person name="Goeker M."/>
        </authorList>
    </citation>
    <scope>NUCLEOTIDE SEQUENCE [LARGE SCALE GENOMIC DNA]</scope>
    <source>
        <strain evidence="2 3">DSM 45385</strain>
    </source>
</reference>
<keyword evidence="1" id="KW-1133">Transmembrane helix</keyword>
<protein>
    <submittedName>
        <fullName evidence="2">Uncharacterized protein</fullName>
    </submittedName>
</protein>
<evidence type="ECO:0000313" key="3">
    <source>
        <dbReference type="Proteomes" id="UP000568380"/>
    </source>
</evidence>
<keyword evidence="1" id="KW-0472">Membrane</keyword>
<feature type="transmembrane region" description="Helical" evidence="1">
    <location>
        <begin position="158"/>
        <end position="177"/>
    </location>
</feature>
<organism evidence="2 3">
    <name type="scientific">Nonomuraea endophytica</name>
    <dbReference type="NCBI Taxonomy" id="714136"/>
    <lineage>
        <taxon>Bacteria</taxon>
        <taxon>Bacillati</taxon>
        <taxon>Actinomycetota</taxon>
        <taxon>Actinomycetes</taxon>
        <taxon>Streptosporangiales</taxon>
        <taxon>Streptosporangiaceae</taxon>
        <taxon>Nonomuraea</taxon>
    </lineage>
</organism>